<feature type="region of interest" description="Disordered" evidence="6">
    <location>
        <begin position="117"/>
        <end position="212"/>
    </location>
</feature>
<dbReference type="InterPro" id="IPR051446">
    <property type="entry name" value="HTH_trans_reg/aminotransferase"/>
</dbReference>
<evidence type="ECO:0000256" key="3">
    <source>
        <dbReference type="ARBA" id="ARBA00023015"/>
    </source>
</evidence>
<comment type="caution">
    <text evidence="8">The sequence shown here is derived from an EMBL/GenBank/DDBJ whole genome shotgun (WGS) entry which is preliminary data.</text>
</comment>
<keyword evidence="5" id="KW-0804">Transcription</keyword>
<dbReference type="InterPro" id="IPR015424">
    <property type="entry name" value="PyrdxlP-dep_Trfase"/>
</dbReference>
<dbReference type="Gene3D" id="1.10.10.10">
    <property type="entry name" value="Winged helix-like DNA-binding domain superfamily/Winged helix DNA-binding domain"/>
    <property type="match status" value="1"/>
</dbReference>
<dbReference type="InterPro" id="IPR036390">
    <property type="entry name" value="WH_DNA-bd_sf"/>
</dbReference>
<evidence type="ECO:0000256" key="6">
    <source>
        <dbReference type="SAM" id="MobiDB-lite"/>
    </source>
</evidence>
<evidence type="ECO:0000256" key="1">
    <source>
        <dbReference type="ARBA" id="ARBA00005384"/>
    </source>
</evidence>
<dbReference type="InterPro" id="IPR004839">
    <property type="entry name" value="Aminotransferase_I/II_large"/>
</dbReference>
<dbReference type="SUPFAM" id="SSF46785">
    <property type="entry name" value="Winged helix' DNA-binding domain"/>
    <property type="match status" value="1"/>
</dbReference>
<dbReference type="SMART" id="SM00345">
    <property type="entry name" value="HTH_GNTR"/>
    <property type="match status" value="1"/>
</dbReference>
<accession>A0A7C8BQ16</accession>
<dbReference type="SUPFAM" id="SSF53383">
    <property type="entry name" value="PLP-dependent transferases"/>
    <property type="match status" value="1"/>
</dbReference>
<keyword evidence="8" id="KW-0808">Transferase</keyword>
<dbReference type="OrthoDB" id="594134at2"/>
<dbReference type="PANTHER" id="PTHR46577">
    <property type="entry name" value="HTH-TYPE TRANSCRIPTIONAL REGULATORY PROTEIN GABR"/>
    <property type="match status" value="1"/>
</dbReference>
<protein>
    <submittedName>
        <fullName evidence="8">PLP-dependent aminotransferase family protein</fullName>
    </submittedName>
</protein>
<gene>
    <name evidence="8" type="ORF">F8O02_05455</name>
</gene>
<evidence type="ECO:0000256" key="2">
    <source>
        <dbReference type="ARBA" id="ARBA00022898"/>
    </source>
</evidence>
<dbReference type="GO" id="GO:0008483">
    <property type="term" value="F:transaminase activity"/>
    <property type="evidence" value="ECO:0007669"/>
    <property type="project" value="UniProtKB-KW"/>
</dbReference>
<dbReference type="InterPro" id="IPR036388">
    <property type="entry name" value="WH-like_DNA-bd_sf"/>
</dbReference>
<evidence type="ECO:0000313" key="8">
    <source>
        <dbReference type="EMBL" id="KAB1632445.1"/>
    </source>
</evidence>
<keyword evidence="3" id="KW-0805">Transcription regulation</keyword>
<evidence type="ECO:0000256" key="5">
    <source>
        <dbReference type="ARBA" id="ARBA00023163"/>
    </source>
</evidence>
<dbReference type="GO" id="GO:0003677">
    <property type="term" value="F:DNA binding"/>
    <property type="evidence" value="ECO:0007669"/>
    <property type="project" value="UniProtKB-KW"/>
</dbReference>
<dbReference type="Proteomes" id="UP000481339">
    <property type="component" value="Unassembled WGS sequence"/>
</dbReference>
<proteinExistence type="inferred from homology"/>
<dbReference type="GO" id="GO:0003700">
    <property type="term" value="F:DNA-binding transcription factor activity"/>
    <property type="evidence" value="ECO:0007669"/>
    <property type="project" value="InterPro"/>
</dbReference>
<organism evidence="8 9">
    <name type="scientific">Pseudoclavibacter caeni</name>
    <dbReference type="NCBI Taxonomy" id="908846"/>
    <lineage>
        <taxon>Bacteria</taxon>
        <taxon>Bacillati</taxon>
        <taxon>Actinomycetota</taxon>
        <taxon>Actinomycetes</taxon>
        <taxon>Micrococcales</taxon>
        <taxon>Microbacteriaceae</taxon>
        <taxon>Pseudoclavibacter</taxon>
    </lineage>
</organism>
<dbReference type="CDD" id="cd07377">
    <property type="entry name" value="WHTH_GntR"/>
    <property type="match status" value="1"/>
</dbReference>
<evidence type="ECO:0000256" key="4">
    <source>
        <dbReference type="ARBA" id="ARBA00023125"/>
    </source>
</evidence>
<keyword evidence="8" id="KW-0032">Aminotransferase</keyword>
<dbReference type="Gene3D" id="3.40.640.10">
    <property type="entry name" value="Type I PLP-dependent aspartate aminotransferase-like (Major domain)"/>
    <property type="match status" value="1"/>
</dbReference>
<feature type="compositionally biased region" description="Low complexity" evidence="6">
    <location>
        <begin position="141"/>
        <end position="174"/>
    </location>
</feature>
<dbReference type="Pfam" id="PF00155">
    <property type="entry name" value="Aminotran_1_2"/>
    <property type="match status" value="1"/>
</dbReference>
<keyword evidence="9" id="KW-1185">Reference proteome</keyword>
<dbReference type="InterPro" id="IPR015421">
    <property type="entry name" value="PyrdxlP-dep_Trfase_major"/>
</dbReference>
<keyword evidence="2" id="KW-0663">Pyridoxal phosphate</keyword>
<comment type="similarity">
    <text evidence="1">In the C-terminal section; belongs to the class-I pyridoxal-phosphate-dependent aminotransferase family.</text>
</comment>
<feature type="region of interest" description="Disordered" evidence="6">
    <location>
        <begin position="1"/>
        <end position="33"/>
    </location>
</feature>
<dbReference type="GO" id="GO:0030170">
    <property type="term" value="F:pyridoxal phosphate binding"/>
    <property type="evidence" value="ECO:0007669"/>
    <property type="project" value="InterPro"/>
</dbReference>
<dbReference type="PANTHER" id="PTHR46577:SF1">
    <property type="entry name" value="HTH-TYPE TRANSCRIPTIONAL REGULATORY PROTEIN GABR"/>
    <property type="match status" value="1"/>
</dbReference>
<feature type="domain" description="HTH gntR-type" evidence="7">
    <location>
        <begin position="51"/>
        <end position="119"/>
    </location>
</feature>
<reference evidence="8 9" key="1">
    <citation type="submission" date="2019-09" db="EMBL/GenBank/DDBJ databases">
        <title>Phylogeny of genus Pseudoclavibacter and closely related genus.</title>
        <authorList>
            <person name="Li Y."/>
        </authorList>
    </citation>
    <scope>NUCLEOTIDE SEQUENCE [LARGE SCALE GENOMIC DNA]</scope>
    <source>
        <strain evidence="8 9">JCM 16921</strain>
    </source>
</reference>
<dbReference type="InterPro" id="IPR000524">
    <property type="entry name" value="Tscrpt_reg_HTH_GntR"/>
</dbReference>
<dbReference type="CDD" id="cd00609">
    <property type="entry name" value="AAT_like"/>
    <property type="match status" value="1"/>
</dbReference>
<sequence length="573" mass="60847">MFTQFGRPLPVMRGCPTAGPAGGRRRGCRAEGASVRTTEIPELPLPEDATLTIPQRIAQGVRALVDSGALSPGDPVPATRPWAQRLGVSRSSVVAAYDQLAAEGYLAARRGSATRVNPRLALLHPRNRTGTSRPGTRAEALHPTAPHPAATAPHPGASVRGASPAAATPAAGPRARPPRPGETPRRHAGASQTDRAPGAPTPIDLLPDRPATDALRTPAWRRAWREAADAVPRPLPPAGAPALRREITEHLRHMRGLVRTPDDLLVTAGAREGLALLLRTLQADAPRGGRALRVGVEAPGYPSLRRVATALGATLVPLAADASGLVTDRLPDAAPDVVIVTPSHQYPLGGSLPIDRRRQLLGWAAAHRVVVVEDDYDSELRYVGQPLPALAALDDPVNGVVVTLGTFSKTVAPEVGVGFVIAPDGLRARMLQLREVLGCPVSGVVQTAFTGYLRSGELRRHTARMRRRYRQRRDRVLAVLGPVPGVEVLPMDGGLHAVVRVPGDVDEGALQDACAAAGLRTAPLSRYWRGAAPRPRPMAGLVIGYAHLEDRTLDEGLARLRQVLRSVSPRARR</sequence>
<dbReference type="Pfam" id="PF00392">
    <property type="entry name" value="GntR"/>
    <property type="match status" value="1"/>
</dbReference>
<name>A0A7C8BQ16_9MICO</name>
<keyword evidence="4" id="KW-0238">DNA-binding</keyword>
<evidence type="ECO:0000259" key="7">
    <source>
        <dbReference type="PROSITE" id="PS50949"/>
    </source>
</evidence>
<dbReference type="AlphaFoldDB" id="A0A7C8BQ16"/>
<evidence type="ECO:0000313" key="9">
    <source>
        <dbReference type="Proteomes" id="UP000481339"/>
    </source>
</evidence>
<dbReference type="PROSITE" id="PS50949">
    <property type="entry name" value="HTH_GNTR"/>
    <property type="match status" value="1"/>
</dbReference>
<dbReference type="EMBL" id="WBKA01000003">
    <property type="protein sequence ID" value="KAB1632445.1"/>
    <property type="molecule type" value="Genomic_DNA"/>
</dbReference>